<feature type="active site" evidence="6">
    <location>
        <position position="131"/>
    </location>
</feature>
<evidence type="ECO:0000259" key="7">
    <source>
        <dbReference type="Pfam" id="PF01967"/>
    </source>
</evidence>
<feature type="domain" description="Molybdopterin cofactor biosynthesis C (MoaC)" evidence="7">
    <location>
        <begin position="16"/>
        <end position="153"/>
    </location>
</feature>
<dbReference type="NCBIfam" id="TIGR00581">
    <property type="entry name" value="moaC"/>
    <property type="match status" value="1"/>
</dbReference>
<organism evidence="8 9">
    <name type="scientific">Mycolicibacterium poriferae</name>
    <dbReference type="NCBI Taxonomy" id="39694"/>
    <lineage>
        <taxon>Bacteria</taxon>
        <taxon>Bacillati</taxon>
        <taxon>Actinomycetota</taxon>
        <taxon>Actinomycetes</taxon>
        <taxon>Mycobacteriales</taxon>
        <taxon>Mycobacteriaceae</taxon>
        <taxon>Mycolicibacterium</taxon>
    </lineage>
</organism>
<dbReference type="EC" id="4.6.1.17" evidence="3 6"/>
<evidence type="ECO:0000256" key="3">
    <source>
        <dbReference type="ARBA" id="ARBA00012575"/>
    </source>
</evidence>
<dbReference type="UniPathway" id="UPA00344"/>
<dbReference type="AlphaFoldDB" id="A0A6N4VKL0"/>
<name>A0A6N4VKL0_9MYCO</name>
<dbReference type="InterPro" id="IPR050105">
    <property type="entry name" value="MoCo_biosynth_MoaA/MoaC"/>
</dbReference>
<keyword evidence="9" id="KW-1185">Reference proteome</keyword>
<proteinExistence type="inferred from homology"/>
<dbReference type="InterPro" id="IPR036522">
    <property type="entry name" value="MoaC_sf"/>
</dbReference>
<comment type="similarity">
    <text evidence="6">Belongs to the MoaC family.</text>
</comment>
<dbReference type="PANTHER" id="PTHR22960">
    <property type="entry name" value="MOLYBDOPTERIN COFACTOR SYNTHESIS PROTEIN A"/>
    <property type="match status" value="1"/>
</dbReference>
<evidence type="ECO:0000313" key="9">
    <source>
        <dbReference type="Proteomes" id="UP000466785"/>
    </source>
</evidence>
<keyword evidence="5 6" id="KW-0456">Lyase</keyword>
<comment type="function">
    <text evidence="6">Catalyzes the conversion of (8S)-3',8-cyclo-7,8-dihydroguanosine 5'-triphosphate to cyclic pyranopterin monophosphate (cPMP).</text>
</comment>
<dbReference type="PANTHER" id="PTHR22960:SF29">
    <property type="entry name" value="CYCLIC PYRANOPTERIN MONOPHOSPHATE SYNTHASE"/>
    <property type="match status" value="1"/>
</dbReference>
<evidence type="ECO:0000256" key="6">
    <source>
        <dbReference type="HAMAP-Rule" id="MF_01224"/>
    </source>
</evidence>
<comment type="subunit">
    <text evidence="6">Homohexamer; trimer of dimers.</text>
</comment>
<keyword evidence="4 6" id="KW-0501">Molybdenum cofactor biosynthesis</keyword>
<gene>
    <name evidence="6 8" type="primary">moaC</name>
    <name evidence="8" type="ORF">MPOR_51630</name>
</gene>
<dbReference type="NCBIfam" id="NF006870">
    <property type="entry name" value="PRK09364.1"/>
    <property type="match status" value="1"/>
</dbReference>
<dbReference type="GO" id="GO:0006777">
    <property type="term" value="P:Mo-molybdopterin cofactor biosynthetic process"/>
    <property type="evidence" value="ECO:0007669"/>
    <property type="project" value="UniProtKB-UniRule"/>
</dbReference>
<comment type="catalytic activity">
    <reaction evidence="1 6">
        <text>(8S)-3',8-cyclo-7,8-dihydroguanosine 5'-triphosphate = cyclic pyranopterin phosphate + diphosphate</text>
        <dbReference type="Rhea" id="RHEA:49580"/>
        <dbReference type="ChEBI" id="CHEBI:33019"/>
        <dbReference type="ChEBI" id="CHEBI:59648"/>
        <dbReference type="ChEBI" id="CHEBI:131766"/>
        <dbReference type="EC" id="4.6.1.17"/>
    </reaction>
</comment>
<feature type="binding site" evidence="6">
    <location>
        <begin position="76"/>
        <end position="78"/>
    </location>
    <ligand>
        <name>substrate</name>
    </ligand>
</feature>
<feature type="binding site" evidence="6">
    <location>
        <begin position="116"/>
        <end position="117"/>
    </location>
    <ligand>
        <name>substrate</name>
    </ligand>
</feature>
<dbReference type="InterPro" id="IPR023045">
    <property type="entry name" value="MoaC"/>
</dbReference>
<sequence>MPDGLSHLDETGAAHMVDVSAKDVTKRVAVAEGVVRTRPDVVAMITANGLPKGDALATARVAGIMAAKRTSELVPLCHPLAITGVDIDFTVGADDEPAAVAITATVRTTDRTGVEMEALTAVSVAALTVYDMIKAVDRAAEIDDIRVVHKEGGKTGTWER</sequence>
<protein>
    <recommendedName>
        <fullName evidence="3 6">Cyclic pyranopterin monophosphate synthase</fullName>
        <ecNumber evidence="3 6">4.6.1.17</ecNumber>
    </recommendedName>
    <alternativeName>
        <fullName evidence="6">Molybdenum cofactor biosynthesis protein C</fullName>
    </alternativeName>
</protein>
<dbReference type="Proteomes" id="UP000466785">
    <property type="component" value="Chromosome"/>
</dbReference>
<evidence type="ECO:0000256" key="1">
    <source>
        <dbReference type="ARBA" id="ARBA00001637"/>
    </source>
</evidence>
<evidence type="ECO:0000256" key="4">
    <source>
        <dbReference type="ARBA" id="ARBA00023150"/>
    </source>
</evidence>
<dbReference type="GO" id="GO:0061799">
    <property type="term" value="F:cyclic pyranopterin monophosphate synthase activity"/>
    <property type="evidence" value="ECO:0007669"/>
    <property type="project" value="UniProtKB-UniRule"/>
</dbReference>
<dbReference type="SUPFAM" id="SSF55040">
    <property type="entry name" value="Molybdenum cofactor biosynthesis protein C, MoaC"/>
    <property type="match status" value="1"/>
</dbReference>
<evidence type="ECO:0000256" key="5">
    <source>
        <dbReference type="ARBA" id="ARBA00023239"/>
    </source>
</evidence>
<dbReference type="HAMAP" id="MF_01224_B">
    <property type="entry name" value="MoaC_B"/>
    <property type="match status" value="1"/>
</dbReference>
<evidence type="ECO:0000313" key="8">
    <source>
        <dbReference type="EMBL" id="BBX54137.1"/>
    </source>
</evidence>
<reference evidence="8 9" key="1">
    <citation type="journal article" date="2019" name="Emerg. Microbes Infect.">
        <title>Comprehensive subspecies identification of 175 nontuberculous mycobacteria species based on 7547 genomic profiles.</title>
        <authorList>
            <person name="Matsumoto Y."/>
            <person name="Kinjo T."/>
            <person name="Motooka D."/>
            <person name="Nabeya D."/>
            <person name="Jung N."/>
            <person name="Uechi K."/>
            <person name="Horii T."/>
            <person name="Iida T."/>
            <person name="Fujita J."/>
            <person name="Nakamura S."/>
        </authorList>
    </citation>
    <scope>NUCLEOTIDE SEQUENCE [LARGE SCALE GENOMIC DNA]</scope>
    <source>
        <strain evidence="8 9">JCM 12603</strain>
    </source>
</reference>
<comment type="pathway">
    <text evidence="2 6">Cofactor biosynthesis; molybdopterin biosynthesis.</text>
</comment>
<dbReference type="CDD" id="cd01420">
    <property type="entry name" value="MoaC_PE"/>
    <property type="match status" value="1"/>
</dbReference>
<dbReference type="InterPro" id="IPR047594">
    <property type="entry name" value="MoaC_bact/euk"/>
</dbReference>
<dbReference type="KEGG" id="mpof:MPOR_51630"/>
<evidence type="ECO:0000256" key="2">
    <source>
        <dbReference type="ARBA" id="ARBA00005046"/>
    </source>
</evidence>
<dbReference type="EMBL" id="AP022570">
    <property type="protein sequence ID" value="BBX54137.1"/>
    <property type="molecule type" value="Genomic_DNA"/>
</dbReference>
<dbReference type="InterPro" id="IPR002820">
    <property type="entry name" value="Mopterin_CF_biosynth-C_dom"/>
</dbReference>
<accession>A0A6N4VKL0</accession>
<dbReference type="Pfam" id="PF01967">
    <property type="entry name" value="MoaC"/>
    <property type="match status" value="1"/>
</dbReference>
<dbReference type="RefSeq" id="WP_163678997.1">
    <property type="nucleotide sequence ID" value="NZ_AP022570.1"/>
</dbReference>
<dbReference type="Gene3D" id="3.30.70.640">
    <property type="entry name" value="Molybdopterin cofactor biosynthesis C (MoaC) domain"/>
    <property type="match status" value="1"/>
</dbReference>